<reference evidence="5" key="1">
    <citation type="journal article" date="2004" name="Appl. Environ. Microbiol.">
        <title>Long-chain N-acyltyrosine synthases from environmental DNA.</title>
        <authorList>
            <person name="Brady S.F."/>
            <person name="Chao C.J."/>
            <person name="Clardy J."/>
        </authorList>
    </citation>
    <scope>NUCLEOTIDE SEQUENCE</scope>
</reference>
<accession>G4WVW0</accession>
<dbReference type="InterPro" id="IPR027417">
    <property type="entry name" value="P-loop_NTPase"/>
</dbReference>
<evidence type="ECO:0000259" key="4">
    <source>
        <dbReference type="PROSITE" id="PS50893"/>
    </source>
</evidence>
<dbReference type="PROSITE" id="PS00211">
    <property type="entry name" value="ABC_TRANSPORTER_1"/>
    <property type="match status" value="1"/>
</dbReference>
<proteinExistence type="predicted"/>
<dbReference type="InterPro" id="IPR003593">
    <property type="entry name" value="AAA+_ATPase"/>
</dbReference>
<dbReference type="InterPro" id="IPR017871">
    <property type="entry name" value="ABC_transporter-like_CS"/>
</dbReference>
<dbReference type="SUPFAM" id="SSF52540">
    <property type="entry name" value="P-loop containing nucleoside triphosphate hydrolases"/>
    <property type="match status" value="1"/>
</dbReference>
<dbReference type="SMART" id="SM00382">
    <property type="entry name" value="AAA"/>
    <property type="match status" value="1"/>
</dbReference>
<keyword evidence="3" id="KW-0067">ATP-binding</keyword>
<dbReference type="PANTHER" id="PTHR43023:SF6">
    <property type="entry name" value="INTERMEMBRANE PHOSPHOLIPID TRANSPORT SYSTEM ATP-BINDING PROTEIN MLAF"/>
    <property type="match status" value="1"/>
</dbReference>
<keyword evidence="2" id="KW-0547">Nucleotide-binding</keyword>
<dbReference type="Pfam" id="PF00005">
    <property type="entry name" value="ABC_tran"/>
    <property type="match status" value="1"/>
</dbReference>
<reference evidence="5" key="2">
    <citation type="journal article" date="2011" name="J. Bacteriol.">
        <title>Long-chain N-acyl amino acid synthases are linked to the putative PEP-CTERM/exosortase protein-sorting system in Gram-negative bacteria.</title>
        <authorList>
            <person name="Craig J.W."/>
            <person name="Cherry M.A."/>
            <person name="Brady S.F."/>
        </authorList>
    </citation>
    <scope>NUCLEOTIDE SEQUENCE</scope>
</reference>
<sequence>MKPHADSLIRLDHVSKSFGRRVVLEDVSFEVRAGEAFCILGKSGTGKSVTLKLMIGLLPADRGSIVIDGEEVQQLDRKSLLEARKKVGFMFQDGALFDSISLAENLAFPIRRHTSKSNKEIRDIVREKLSEVGLEKELNKMPADLSGGMRKRAGLARALVLDPPILLADEPGSGLDPVTAAEINGLLRELKERQKTTLVVVTHDAARVHGFADRLGVLDRGRMVACGTPAELADSRDELVRALASGEEANDVVSKS</sequence>
<keyword evidence="1" id="KW-0813">Transport</keyword>
<protein>
    <submittedName>
        <fullName evidence="5">ABC-type transport system protein</fullName>
    </submittedName>
</protein>
<evidence type="ECO:0000256" key="3">
    <source>
        <dbReference type="ARBA" id="ARBA00022840"/>
    </source>
</evidence>
<dbReference type="Gene3D" id="3.40.50.300">
    <property type="entry name" value="P-loop containing nucleotide triphosphate hydrolases"/>
    <property type="match status" value="1"/>
</dbReference>
<dbReference type="EMBL" id="JF429415">
    <property type="protein sequence ID" value="AEQ20562.1"/>
    <property type="molecule type" value="Genomic_DNA"/>
</dbReference>
<dbReference type="InterPro" id="IPR003439">
    <property type="entry name" value="ABC_transporter-like_ATP-bd"/>
</dbReference>
<evidence type="ECO:0000313" key="5">
    <source>
        <dbReference type="EMBL" id="AEQ20562.1"/>
    </source>
</evidence>
<dbReference type="GO" id="GO:0016887">
    <property type="term" value="F:ATP hydrolysis activity"/>
    <property type="evidence" value="ECO:0007669"/>
    <property type="project" value="InterPro"/>
</dbReference>
<dbReference type="PROSITE" id="PS50893">
    <property type="entry name" value="ABC_TRANSPORTER_2"/>
    <property type="match status" value="1"/>
</dbReference>
<organism evidence="5">
    <name type="scientific">uncultured bacterium CSLD10</name>
    <dbReference type="NCBI Taxonomy" id="1091573"/>
    <lineage>
        <taxon>Bacteria</taxon>
        <taxon>environmental samples</taxon>
    </lineage>
</organism>
<evidence type="ECO:0000256" key="1">
    <source>
        <dbReference type="ARBA" id="ARBA00022448"/>
    </source>
</evidence>
<evidence type="ECO:0000256" key="2">
    <source>
        <dbReference type="ARBA" id="ARBA00022741"/>
    </source>
</evidence>
<dbReference type="PANTHER" id="PTHR43023">
    <property type="entry name" value="PROTEIN TRIGALACTOSYLDIACYLGLYCEROL 3, CHLOROPLASTIC"/>
    <property type="match status" value="1"/>
</dbReference>
<feature type="domain" description="ABC transporter" evidence="4">
    <location>
        <begin position="9"/>
        <end position="245"/>
    </location>
</feature>
<name>G4WVW0_9BACT</name>
<dbReference type="GO" id="GO:0005524">
    <property type="term" value="F:ATP binding"/>
    <property type="evidence" value="ECO:0007669"/>
    <property type="project" value="UniProtKB-KW"/>
</dbReference>
<dbReference type="AlphaFoldDB" id="G4WVW0"/>